<feature type="non-terminal residue" evidence="4">
    <location>
        <position position="1"/>
    </location>
</feature>
<gene>
    <name evidence="4" type="ORF">PGLA2088_LOCUS8001</name>
</gene>
<dbReference type="Proteomes" id="UP000626109">
    <property type="component" value="Unassembled WGS sequence"/>
</dbReference>
<dbReference type="InterPro" id="IPR011936">
    <property type="entry name" value="Myxo_disulph_rpt"/>
</dbReference>
<dbReference type="NCBIfam" id="TIGR02232">
    <property type="entry name" value="myxo_disulf_rpt"/>
    <property type="match status" value="1"/>
</dbReference>
<dbReference type="AlphaFoldDB" id="A0A813IGG4"/>
<reference evidence="4" key="1">
    <citation type="submission" date="2021-02" db="EMBL/GenBank/DDBJ databases">
        <authorList>
            <person name="Dougan E. K."/>
            <person name="Rhodes N."/>
            <person name="Thang M."/>
            <person name="Chan C."/>
        </authorList>
    </citation>
    <scope>NUCLEOTIDE SEQUENCE</scope>
</reference>
<dbReference type="EMBL" id="CAJNNW010008514">
    <property type="protein sequence ID" value="CAE8650109.1"/>
    <property type="molecule type" value="Genomic_DNA"/>
</dbReference>
<accession>A0A813IGG4</accession>
<evidence type="ECO:0000313" key="5">
    <source>
        <dbReference type="Proteomes" id="UP000626109"/>
    </source>
</evidence>
<evidence type="ECO:0000256" key="1">
    <source>
        <dbReference type="ARBA" id="ARBA00022729"/>
    </source>
</evidence>
<proteinExistence type="predicted"/>
<keyword evidence="2" id="KW-0677">Repeat</keyword>
<comment type="caution">
    <text evidence="4">The sequence shown here is derived from an EMBL/GenBank/DDBJ whole genome shotgun (WGS) entry which is preliminary data.</text>
</comment>
<keyword evidence="1" id="KW-0732">Signal</keyword>
<evidence type="ECO:0000256" key="2">
    <source>
        <dbReference type="ARBA" id="ARBA00022737"/>
    </source>
</evidence>
<evidence type="ECO:0000256" key="3">
    <source>
        <dbReference type="ARBA" id="ARBA00023157"/>
    </source>
</evidence>
<keyword evidence="3" id="KW-1015">Disulfide bond</keyword>
<dbReference type="Pfam" id="PF13948">
    <property type="entry name" value="DUF4215"/>
    <property type="match status" value="1"/>
</dbReference>
<name>A0A813IGG4_POLGL</name>
<feature type="non-terminal residue" evidence="4">
    <location>
        <position position="199"/>
    </location>
</feature>
<sequence>VRVFQNAEHGISFFPWLFKLTDLPTGSVQNFSQVVSIPHAMRPAGIEVRSMSMDAWYCDYIELEIEGFGSHRFACTSWTASPASERTARNIVTMMLSQAPEFPKQLPPPSVDLWESRLFHILGCGGCPSGFTCMEELAPMNERLRREQEVRSLGRGFEHRPSRYRAACRPICGDGYAQRGEQCDDGNLRNLDGCSADCK</sequence>
<organism evidence="4 5">
    <name type="scientific">Polarella glacialis</name>
    <name type="common">Dinoflagellate</name>
    <dbReference type="NCBI Taxonomy" id="89957"/>
    <lineage>
        <taxon>Eukaryota</taxon>
        <taxon>Sar</taxon>
        <taxon>Alveolata</taxon>
        <taxon>Dinophyceae</taxon>
        <taxon>Suessiales</taxon>
        <taxon>Suessiaceae</taxon>
        <taxon>Polarella</taxon>
    </lineage>
</organism>
<evidence type="ECO:0000313" key="4">
    <source>
        <dbReference type="EMBL" id="CAE8650109.1"/>
    </source>
</evidence>
<protein>
    <submittedName>
        <fullName evidence="4">Uncharacterized protein</fullName>
    </submittedName>
</protein>